<dbReference type="AlphaFoldDB" id="A0A2W4RJN7"/>
<reference evidence="2 3" key="1">
    <citation type="journal article" date="2018" name="Aquat. Microb. Ecol.">
        <title>Gammaproteobacterial methanotrophs dominate.</title>
        <authorList>
            <person name="Rissanen A.J."/>
            <person name="Saarenheimo J."/>
            <person name="Tiirola M."/>
            <person name="Peura S."/>
            <person name="Aalto S.L."/>
            <person name="Karvinen A."/>
            <person name="Nykanen H."/>
        </authorList>
    </citation>
    <scope>NUCLEOTIDE SEQUENCE [LARGE SCALE GENOMIC DNA]</scope>
    <source>
        <strain evidence="2">AMbin10</strain>
    </source>
</reference>
<accession>A0A2W4RJN7</accession>
<evidence type="ECO:0000313" key="3">
    <source>
        <dbReference type="Proteomes" id="UP000249396"/>
    </source>
</evidence>
<evidence type="ECO:0000256" key="1">
    <source>
        <dbReference type="SAM" id="Phobius"/>
    </source>
</evidence>
<protein>
    <submittedName>
        <fullName evidence="2">Uncharacterized protein</fullName>
    </submittedName>
</protein>
<dbReference type="Proteomes" id="UP000249396">
    <property type="component" value="Unassembled WGS sequence"/>
</dbReference>
<comment type="caution">
    <text evidence="2">The sequence shown here is derived from an EMBL/GenBank/DDBJ whole genome shotgun (WGS) entry which is preliminary data.</text>
</comment>
<organism evidence="2 3">
    <name type="scientific">Candidatus Methylumidiphilus alinenensis</name>
    <dbReference type="NCBI Taxonomy" id="2202197"/>
    <lineage>
        <taxon>Bacteria</taxon>
        <taxon>Pseudomonadati</taxon>
        <taxon>Pseudomonadota</taxon>
        <taxon>Gammaproteobacteria</taxon>
        <taxon>Methylococcales</taxon>
        <taxon>Candidatus Methylumidiphilus</taxon>
    </lineage>
</organism>
<dbReference type="EMBL" id="QJPH01000164">
    <property type="protein sequence ID" value="PZN84121.1"/>
    <property type="molecule type" value="Genomic_DNA"/>
</dbReference>
<proteinExistence type="predicted"/>
<name>A0A2W4RJN7_9GAMM</name>
<gene>
    <name evidence="2" type="ORF">DM484_03235</name>
</gene>
<evidence type="ECO:0000313" key="2">
    <source>
        <dbReference type="EMBL" id="PZN84121.1"/>
    </source>
</evidence>
<sequence>MLIVYVIALLLALLAYSLLPTIPFGWRLGIAISLFSIISILATVWIAKIGDKAPPGSITVIPIPDIQPPKNTPTQH</sequence>
<feature type="transmembrane region" description="Helical" evidence="1">
    <location>
        <begin position="27"/>
        <end position="47"/>
    </location>
</feature>
<keyword evidence="1" id="KW-0472">Membrane</keyword>
<keyword evidence="1" id="KW-0812">Transmembrane</keyword>
<keyword evidence="1" id="KW-1133">Transmembrane helix</keyword>